<gene>
    <name evidence="1" type="ORF">GCM10009117_18090</name>
</gene>
<protein>
    <recommendedName>
        <fullName evidence="3">Nicotinic acid mononucleotide adenyltransferase</fullName>
    </recommendedName>
</protein>
<evidence type="ECO:0000313" key="1">
    <source>
        <dbReference type="EMBL" id="GAA0872662.1"/>
    </source>
</evidence>
<name>A0ABP3XW83_9FLAO</name>
<accession>A0ABP3XW83</accession>
<comment type="caution">
    <text evidence="1">The sequence shown here is derived from an EMBL/GenBank/DDBJ whole genome shotgun (WGS) entry which is preliminary data.</text>
</comment>
<organism evidence="1 2">
    <name type="scientific">Gangjinia marincola</name>
    <dbReference type="NCBI Taxonomy" id="578463"/>
    <lineage>
        <taxon>Bacteria</taxon>
        <taxon>Pseudomonadati</taxon>
        <taxon>Bacteroidota</taxon>
        <taxon>Flavobacteriia</taxon>
        <taxon>Flavobacteriales</taxon>
        <taxon>Flavobacteriaceae</taxon>
        <taxon>Gangjinia</taxon>
    </lineage>
</organism>
<dbReference type="EMBL" id="BAAAFG010000015">
    <property type="protein sequence ID" value="GAA0872662.1"/>
    <property type="molecule type" value="Genomic_DNA"/>
</dbReference>
<reference evidence="2" key="1">
    <citation type="journal article" date="2019" name="Int. J. Syst. Evol. Microbiol.">
        <title>The Global Catalogue of Microorganisms (GCM) 10K type strain sequencing project: providing services to taxonomists for standard genome sequencing and annotation.</title>
        <authorList>
            <consortium name="The Broad Institute Genomics Platform"/>
            <consortium name="The Broad Institute Genome Sequencing Center for Infectious Disease"/>
            <person name="Wu L."/>
            <person name="Ma J."/>
        </authorList>
    </citation>
    <scope>NUCLEOTIDE SEQUENCE [LARGE SCALE GENOMIC DNA]</scope>
    <source>
        <strain evidence="2">JCM 16082</strain>
    </source>
</reference>
<evidence type="ECO:0008006" key="3">
    <source>
        <dbReference type="Google" id="ProtNLM"/>
    </source>
</evidence>
<sequence length="326" mass="37651">MLIEIKICITLKTMRMKTVHLLSGFWLMSLLFTSCYVETVTDETIIIEEPVVTLNDILSSYELWYVDIEQTTGQGEVSFLQRAFTVSFRNGTVHANNNLVGIGEQGNGFGIPIGTYDTFGDELEIIHDLDGFMSLHIDQVSSNLLRFYDTITNTSYVLLGYQRDTFDYDYVFYENMHYFLQEYEVWEKIHTSDYGDVNLFDDEHYIQFLPFGRGDNFRSSVDVSGTSPQDIFWDYEGHYEINDVAGNPYIKTLSLFYDPMGDELFEVDIINDQVIELFHVASGTDYQFTGRGYIQYKTEGIENGPKLKKRMKKAEFKELTAKDVSA</sequence>
<dbReference type="PROSITE" id="PS51257">
    <property type="entry name" value="PROKAR_LIPOPROTEIN"/>
    <property type="match status" value="1"/>
</dbReference>
<evidence type="ECO:0000313" key="2">
    <source>
        <dbReference type="Proteomes" id="UP001500507"/>
    </source>
</evidence>
<keyword evidence="2" id="KW-1185">Reference proteome</keyword>
<dbReference type="Proteomes" id="UP001500507">
    <property type="component" value="Unassembled WGS sequence"/>
</dbReference>
<proteinExistence type="predicted"/>